<reference evidence="8 9" key="1">
    <citation type="submission" date="2017-06" db="EMBL/GenBank/DDBJ databases">
        <authorList>
            <person name="Kim H.J."/>
            <person name="Triplett B.A."/>
        </authorList>
    </citation>
    <scope>NUCLEOTIDE SEQUENCE [LARGE SCALE GENOMIC DNA]</scope>
    <source>
        <strain evidence="8 9">B29T1</strain>
    </source>
</reference>
<dbReference type="InterPro" id="IPR050545">
    <property type="entry name" value="Mycobact_MmpL"/>
</dbReference>
<evidence type="ECO:0000313" key="9">
    <source>
        <dbReference type="Proteomes" id="UP000197065"/>
    </source>
</evidence>
<dbReference type="EMBL" id="FYEH01000005">
    <property type="protein sequence ID" value="SNB66788.1"/>
    <property type="molecule type" value="Genomic_DNA"/>
</dbReference>
<evidence type="ECO:0000256" key="3">
    <source>
        <dbReference type="ARBA" id="ARBA00022692"/>
    </source>
</evidence>
<keyword evidence="4 6" id="KW-1133">Transmembrane helix</keyword>
<feature type="transmembrane region" description="Helical" evidence="6">
    <location>
        <begin position="368"/>
        <end position="387"/>
    </location>
</feature>
<dbReference type="AlphaFoldDB" id="A0A212R4J2"/>
<proteinExistence type="predicted"/>
<dbReference type="InterPro" id="IPR004869">
    <property type="entry name" value="MMPL_dom"/>
</dbReference>
<keyword evidence="9" id="KW-1185">Reference proteome</keyword>
<feature type="transmembrane region" description="Helical" evidence="6">
    <location>
        <begin position="417"/>
        <end position="436"/>
    </location>
</feature>
<evidence type="ECO:0000256" key="5">
    <source>
        <dbReference type="ARBA" id="ARBA00023136"/>
    </source>
</evidence>
<keyword evidence="5 6" id="KW-0472">Membrane</keyword>
<accession>A0A212R4J2</accession>
<evidence type="ECO:0000256" key="4">
    <source>
        <dbReference type="ARBA" id="ARBA00022989"/>
    </source>
</evidence>
<dbReference type="PANTHER" id="PTHR33406:SF13">
    <property type="entry name" value="MEMBRANE PROTEIN YDFJ"/>
    <property type="match status" value="1"/>
</dbReference>
<dbReference type="Pfam" id="PF03176">
    <property type="entry name" value="MMPL"/>
    <property type="match status" value="1"/>
</dbReference>
<organism evidence="8 9">
    <name type="scientific">Arboricoccus pini</name>
    <dbReference type="NCBI Taxonomy" id="1963835"/>
    <lineage>
        <taxon>Bacteria</taxon>
        <taxon>Pseudomonadati</taxon>
        <taxon>Pseudomonadota</taxon>
        <taxon>Alphaproteobacteria</taxon>
        <taxon>Geminicoccales</taxon>
        <taxon>Geminicoccaceae</taxon>
        <taxon>Arboricoccus</taxon>
    </lineage>
</organism>
<feature type="domain" description="Membrane transport protein MMPL" evidence="7">
    <location>
        <begin position="671"/>
        <end position="780"/>
    </location>
</feature>
<sequence length="789" mass="83611">MSIRRQAFQVGLVLLTLAVLSLLLVGRVVQIRTDMAAFLPPGGTAAQRFLIEQLREGPAATLILVGLEGAPEAELAGLSRTMAGDLAADPHFKLVANGATGLDGSEQTFLFRYRYLLSARTSSGAFESSSLHGDLTRLLGELSGAGGMMAARFGLSDPIGAFPYLLKAWLGSSQITLKEGVWFAPDAAGRPPRALLLLRTTGQGLDIEGQRQAKERIEAAFVASHSQARLLLSGPGIFAVASADTIKGDAEFVSILSSLLVVLFLYWRHRSFLVLGAVAVTLGTGALAAALAVQAAFGFVHGITLGFGMTMLGVTADYPLLVIGQRRLEESLLDAARRLWPTLAQAVGAALLGLVVMLMSSFAGLAQLGLFSVVGVTSAGLMTRFVLPHLTSAIHVRDQSAAPFWLRLADRLRTYRFWLALPLLVTILCLIVKGGVHFTTNLADLSPVPKAEQNLDEEMRHQIGAPDVRYLVAIQGGSEEEILEAAERLEPTLDQLVSEGAMGSFELPSRYLPSTATQLWRQRALPDPTRLAASLEAAMAGLPFKPTAFDGFKADVEASRALPPLTLKVFTSPALQARLESLLVIDGHANHGLATLNDVQDPARIARTLNALDDPHLILIDTKGETESLVGDYLGEALRWLALGGFLMLLMLAAIQRDHRTVLRVAGPALGAALVALAVPDLLGKAPNLFNLASLLLMVGVSIDYGLFLNRRNAGGRAAKARPSPKEAALALGSVLNCAAATLLTFGLLIFCRNPVLSGIGLTVVTGVATALILAIALSPRPADPETLA</sequence>
<dbReference type="GO" id="GO:0005886">
    <property type="term" value="C:plasma membrane"/>
    <property type="evidence" value="ECO:0007669"/>
    <property type="project" value="UniProtKB-SubCell"/>
</dbReference>
<feature type="transmembrane region" description="Helical" evidence="6">
    <location>
        <begin position="662"/>
        <end position="683"/>
    </location>
</feature>
<evidence type="ECO:0000313" key="8">
    <source>
        <dbReference type="EMBL" id="SNB66788.1"/>
    </source>
</evidence>
<comment type="subcellular location">
    <subcellularLocation>
        <location evidence="1">Cell membrane</location>
        <topology evidence="1">Multi-pass membrane protein</topology>
    </subcellularLocation>
</comment>
<feature type="transmembrane region" description="Helical" evidence="6">
    <location>
        <begin position="757"/>
        <end position="778"/>
    </location>
</feature>
<protein>
    <submittedName>
        <fullName evidence="8">Predicted exporter</fullName>
    </submittedName>
</protein>
<feature type="transmembrane region" description="Helical" evidence="6">
    <location>
        <begin position="272"/>
        <end position="293"/>
    </location>
</feature>
<dbReference type="RefSeq" id="WP_133063873.1">
    <property type="nucleotide sequence ID" value="NZ_FYEH01000005.1"/>
</dbReference>
<dbReference type="OrthoDB" id="9780358at2"/>
<evidence type="ECO:0000256" key="2">
    <source>
        <dbReference type="ARBA" id="ARBA00022475"/>
    </source>
</evidence>
<dbReference type="SUPFAM" id="SSF82866">
    <property type="entry name" value="Multidrug efflux transporter AcrB transmembrane domain"/>
    <property type="match status" value="2"/>
</dbReference>
<keyword evidence="3 6" id="KW-0812">Transmembrane</keyword>
<evidence type="ECO:0000256" key="6">
    <source>
        <dbReference type="SAM" id="Phobius"/>
    </source>
</evidence>
<feature type="transmembrane region" description="Helical" evidence="6">
    <location>
        <begin position="299"/>
        <end position="321"/>
    </location>
</feature>
<feature type="transmembrane region" description="Helical" evidence="6">
    <location>
        <begin position="637"/>
        <end position="655"/>
    </location>
</feature>
<dbReference type="Proteomes" id="UP000197065">
    <property type="component" value="Unassembled WGS sequence"/>
</dbReference>
<evidence type="ECO:0000256" key="1">
    <source>
        <dbReference type="ARBA" id="ARBA00004651"/>
    </source>
</evidence>
<feature type="transmembrane region" description="Helical" evidence="6">
    <location>
        <begin position="689"/>
        <end position="708"/>
    </location>
</feature>
<feature type="transmembrane region" description="Helical" evidence="6">
    <location>
        <begin position="250"/>
        <end position="267"/>
    </location>
</feature>
<gene>
    <name evidence="8" type="ORF">SAMN07250955_105189</name>
</gene>
<feature type="transmembrane region" description="Helical" evidence="6">
    <location>
        <begin position="342"/>
        <end position="362"/>
    </location>
</feature>
<feature type="transmembrane region" description="Helical" evidence="6">
    <location>
        <begin position="729"/>
        <end position="751"/>
    </location>
</feature>
<dbReference type="Gene3D" id="1.20.1640.10">
    <property type="entry name" value="Multidrug efflux transporter AcrB transmembrane domain"/>
    <property type="match status" value="2"/>
</dbReference>
<keyword evidence="2" id="KW-1003">Cell membrane</keyword>
<dbReference type="PANTHER" id="PTHR33406">
    <property type="entry name" value="MEMBRANE PROTEIN MJ1562-RELATED"/>
    <property type="match status" value="1"/>
</dbReference>
<name>A0A212R4J2_9PROT</name>
<evidence type="ECO:0000259" key="7">
    <source>
        <dbReference type="Pfam" id="PF03176"/>
    </source>
</evidence>